<dbReference type="AlphaFoldDB" id="A0AB94IKX6"/>
<dbReference type="EMBL" id="ALAN01000089">
    <property type="protein sequence ID" value="ETI67643.1"/>
    <property type="molecule type" value="Genomic_DNA"/>
</dbReference>
<evidence type="ECO:0008006" key="3">
    <source>
        <dbReference type="Google" id="ProtNLM"/>
    </source>
</evidence>
<evidence type="ECO:0000313" key="1">
    <source>
        <dbReference type="EMBL" id="ETI67643.1"/>
    </source>
</evidence>
<protein>
    <recommendedName>
        <fullName evidence="3">Transposase zinc-ribbon domain-containing protein</fullName>
    </recommendedName>
</protein>
<sequence length="142" mass="16815">MDIETFNWLSAELLNSHQRFIPDPICETYDVKFGDFQTGVRCETCSRFGMIKLPRTWSCPFCNATDCLAHQRTLLEWFLIYKKDITNRECREFLGIEDIHTAKRILQGMNWQSQGTFRNRSYIMNFDNNHFAQSKGGIFIRQ</sequence>
<name>A0AB94IKX6_9BACI</name>
<comment type="caution">
    <text evidence="1">The sequence shown here is derived from an EMBL/GenBank/DDBJ whole genome shotgun (WGS) entry which is preliminary data.</text>
</comment>
<dbReference type="Proteomes" id="UP000018877">
    <property type="component" value="Unassembled WGS sequence"/>
</dbReference>
<evidence type="ECO:0000313" key="2">
    <source>
        <dbReference type="Proteomes" id="UP000018877"/>
    </source>
</evidence>
<reference evidence="1 2" key="1">
    <citation type="journal article" date="2014" name="Environ. Microbiol.">
        <title>The nitrate-ammonifying and nosZ-carrying bacterium Bacillus vireti is a potent source and sink for nitric and nitrous oxide under high nitrate conditions.</title>
        <authorList>
            <person name="Mania D."/>
            <person name="Heylen K."/>
            <person name="van Spanning R.J."/>
            <person name="Frostegard A."/>
        </authorList>
    </citation>
    <scope>NUCLEOTIDE SEQUENCE [LARGE SCALE GENOMIC DNA]</scope>
    <source>
        <strain evidence="1 2">LMG 21834</strain>
    </source>
</reference>
<gene>
    <name evidence="1" type="ORF">BAVI_16317</name>
</gene>
<keyword evidence="2" id="KW-1185">Reference proteome</keyword>
<proteinExistence type="predicted"/>
<accession>A0AB94IKX6</accession>
<organism evidence="1 2">
    <name type="scientific">Neobacillus vireti LMG 21834</name>
    <dbReference type="NCBI Taxonomy" id="1131730"/>
    <lineage>
        <taxon>Bacteria</taxon>
        <taxon>Bacillati</taxon>
        <taxon>Bacillota</taxon>
        <taxon>Bacilli</taxon>
        <taxon>Bacillales</taxon>
        <taxon>Bacillaceae</taxon>
        <taxon>Neobacillus</taxon>
    </lineage>
</organism>